<keyword evidence="2" id="KW-1185">Reference proteome</keyword>
<protein>
    <submittedName>
        <fullName evidence="1">Uncharacterized protein</fullName>
    </submittedName>
</protein>
<proteinExistence type="predicted"/>
<organism evidence="1 2">
    <name type="scientific">Elysia crispata</name>
    <name type="common">lettuce slug</name>
    <dbReference type="NCBI Taxonomy" id="231223"/>
    <lineage>
        <taxon>Eukaryota</taxon>
        <taxon>Metazoa</taxon>
        <taxon>Spiralia</taxon>
        <taxon>Lophotrochozoa</taxon>
        <taxon>Mollusca</taxon>
        <taxon>Gastropoda</taxon>
        <taxon>Heterobranchia</taxon>
        <taxon>Euthyneura</taxon>
        <taxon>Panpulmonata</taxon>
        <taxon>Sacoglossa</taxon>
        <taxon>Placobranchoidea</taxon>
        <taxon>Plakobranchidae</taxon>
        <taxon>Elysia</taxon>
    </lineage>
</organism>
<evidence type="ECO:0000313" key="1">
    <source>
        <dbReference type="EMBL" id="KAK3761905.1"/>
    </source>
</evidence>
<comment type="caution">
    <text evidence="1">The sequence shown here is derived from an EMBL/GenBank/DDBJ whole genome shotgun (WGS) entry which is preliminary data.</text>
</comment>
<dbReference type="EMBL" id="JAWDGP010004810">
    <property type="protein sequence ID" value="KAK3761905.1"/>
    <property type="molecule type" value="Genomic_DNA"/>
</dbReference>
<evidence type="ECO:0000313" key="2">
    <source>
        <dbReference type="Proteomes" id="UP001283361"/>
    </source>
</evidence>
<accession>A0AAE0Z3H1</accession>
<name>A0AAE0Z3H1_9GAST</name>
<sequence length="72" mass="7813">MNGHSTCSDSSDLKTEFTVNVKKIGNRSAPFFSGREGQVACSVARKVFIFGGVEQGLGDEPKELNDMLVFDL</sequence>
<feature type="non-terminal residue" evidence="1">
    <location>
        <position position="72"/>
    </location>
</feature>
<gene>
    <name evidence="1" type="ORF">RRG08_040710</name>
</gene>
<dbReference type="Proteomes" id="UP001283361">
    <property type="component" value="Unassembled WGS sequence"/>
</dbReference>
<reference evidence="1" key="1">
    <citation type="journal article" date="2023" name="G3 (Bethesda)">
        <title>A reference genome for the long-term kleptoplast-retaining sea slug Elysia crispata morphotype clarki.</title>
        <authorList>
            <person name="Eastman K.E."/>
            <person name="Pendleton A.L."/>
            <person name="Shaikh M.A."/>
            <person name="Suttiyut T."/>
            <person name="Ogas R."/>
            <person name="Tomko P."/>
            <person name="Gavelis G."/>
            <person name="Widhalm J.R."/>
            <person name="Wisecaver J.H."/>
        </authorList>
    </citation>
    <scope>NUCLEOTIDE SEQUENCE</scope>
    <source>
        <strain evidence="1">ECLA1</strain>
    </source>
</reference>
<dbReference type="AlphaFoldDB" id="A0AAE0Z3H1"/>